<gene>
    <name evidence="2" type="ORF">HPB48_010170</name>
</gene>
<name>A0A9J6FX21_HAELO</name>
<dbReference type="InterPro" id="IPR012337">
    <property type="entry name" value="RNaseH-like_sf"/>
</dbReference>
<sequence>MRESCIRFITTLVDQIRQRLSYKITVLQKTSLLSIENALCVVKEPLIPLLEAMAVPPETIEKIQNQWSKITLLNWKQISSTQSFWCEVHSCTDACGENLFAELARFAMSMLMLPYSNSDVESTFSQLKIVKSKLRNKLKPETTNAILVVRAGLKRHQKRCFDYELPAAVLSAIGTSATYVQPSLLSGP</sequence>
<dbReference type="OrthoDB" id="10023262at2759"/>
<dbReference type="OMA" id="CAKLNIL"/>
<feature type="domain" description="HAT C-terminal dimerisation" evidence="1">
    <location>
        <begin position="98"/>
        <end position="150"/>
    </location>
</feature>
<proteinExistence type="predicted"/>
<organism evidence="2 3">
    <name type="scientific">Haemaphysalis longicornis</name>
    <name type="common">Bush tick</name>
    <dbReference type="NCBI Taxonomy" id="44386"/>
    <lineage>
        <taxon>Eukaryota</taxon>
        <taxon>Metazoa</taxon>
        <taxon>Ecdysozoa</taxon>
        <taxon>Arthropoda</taxon>
        <taxon>Chelicerata</taxon>
        <taxon>Arachnida</taxon>
        <taxon>Acari</taxon>
        <taxon>Parasitiformes</taxon>
        <taxon>Ixodida</taxon>
        <taxon>Ixodoidea</taxon>
        <taxon>Ixodidae</taxon>
        <taxon>Haemaphysalinae</taxon>
        <taxon>Haemaphysalis</taxon>
    </lineage>
</organism>
<dbReference type="AlphaFoldDB" id="A0A9J6FX21"/>
<protein>
    <recommendedName>
        <fullName evidence="1">HAT C-terminal dimerisation domain-containing protein</fullName>
    </recommendedName>
</protein>
<keyword evidence="3" id="KW-1185">Reference proteome</keyword>
<dbReference type="EMBL" id="JABSTR010000004">
    <property type="protein sequence ID" value="KAH9367375.1"/>
    <property type="molecule type" value="Genomic_DNA"/>
</dbReference>
<evidence type="ECO:0000259" key="1">
    <source>
        <dbReference type="Pfam" id="PF05699"/>
    </source>
</evidence>
<dbReference type="VEuPathDB" id="VectorBase:HLOH_050733"/>
<reference evidence="2 3" key="1">
    <citation type="journal article" date="2020" name="Cell">
        <title>Large-Scale Comparative Analyses of Tick Genomes Elucidate Their Genetic Diversity and Vector Capacities.</title>
        <authorList>
            <consortium name="Tick Genome and Microbiome Consortium (TIGMIC)"/>
            <person name="Jia N."/>
            <person name="Wang J."/>
            <person name="Shi W."/>
            <person name="Du L."/>
            <person name="Sun Y."/>
            <person name="Zhan W."/>
            <person name="Jiang J.F."/>
            <person name="Wang Q."/>
            <person name="Zhang B."/>
            <person name="Ji P."/>
            <person name="Bell-Sakyi L."/>
            <person name="Cui X.M."/>
            <person name="Yuan T.T."/>
            <person name="Jiang B.G."/>
            <person name="Yang W.F."/>
            <person name="Lam T.T."/>
            <person name="Chang Q.C."/>
            <person name="Ding S.J."/>
            <person name="Wang X.J."/>
            <person name="Zhu J.G."/>
            <person name="Ruan X.D."/>
            <person name="Zhao L."/>
            <person name="Wei J.T."/>
            <person name="Ye R.Z."/>
            <person name="Que T.C."/>
            <person name="Du C.H."/>
            <person name="Zhou Y.H."/>
            <person name="Cheng J.X."/>
            <person name="Dai P.F."/>
            <person name="Guo W.B."/>
            <person name="Han X.H."/>
            <person name="Huang E.J."/>
            <person name="Li L.F."/>
            <person name="Wei W."/>
            <person name="Gao Y.C."/>
            <person name="Liu J.Z."/>
            <person name="Shao H.Z."/>
            <person name="Wang X."/>
            <person name="Wang C.C."/>
            <person name="Yang T.C."/>
            <person name="Huo Q.B."/>
            <person name="Li W."/>
            <person name="Chen H.Y."/>
            <person name="Chen S.E."/>
            <person name="Zhou L.G."/>
            <person name="Ni X.B."/>
            <person name="Tian J.H."/>
            <person name="Sheng Y."/>
            <person name="Liu T."/>
            <person name="Pan Y.S."/>
            <person name="Xia L.Y."/>
            <person name="Li J."/>
            <person name="Zhao F."/>
            <person name="Cao W.C."/>
        </authorList>
    </citation>
    <scope>NUCLEOTIDE SEQUENCE [LARGE SCALE GENOMIC DNA]</scope>
    <source>
        <strain evidence="2">HaeL-2018</strain>
    </source>
</reference>
<evidence type="ECO:0000313" key="2">
    <source>
        <dbReference type="EMBL" id="KAH9367375.1"/>
    </source>
</evidence>
<dbReference type="GO" id="GO:0046983">
    <property type="term" value="F:protein dimerization activity"/>
    <property type="evidence" value="ECO:0007669"/>
    <property type="project" value="InterPro"/>
</dbReference>
<dbReference type="Proteomes" id="UP000821853">
    <property type="component" value="Chromosome 2"/>
</dbReference>
<dbReference type="SUPFAM" id="SSF53098">
    <property type="entry name" value="Ribonuclease H-like"/>
    <property type="match status" value="1"/>
</dbReference>
<accession>A0A9J6FX21</accession>
<dbReference type="Pfam" id="PF05699">
    <property type="entry name" value="Dimer_Tnp_hAT"/>
    <property type="match status" value="1"/>
</dbReference>
<evidence type="ECO:0000313" key="3">
    <source>
        <dbReference type="Proteomes" id="UP000821853"/>
    </source>
</evidence>
<comment type="caution">
    <text evidence="2">The sequence shown here is derived from an EMBL/GenBank/DDBJ whole genome shotgun (WGS) entry which is preliminary data.</text>
</comment>
<dbReference type="InterPro" id="IPR008906">
    <property type="entry name" value="HATC_C_dom"/>
</dbReference>